<dbReference type="OrthoDB" id="1877845at2759"/>
<dbReference type="PROSITE" id="PS51005">
    <property type="entry name" value="NAC"/>
    <property type="match status" value="1"/>
</dbReference>
<dbReference type="Gramene" id="Psat05G0195700-T1">
    <property type="protein sequence ID" value="KAI5404991.1"/>
    <property type="gene ID" value="KIW84_051957"/>
</dbReference>
<dbReference type="AlphaFoldDB" id="A0A9D5AEK8"/>
<dbReference type="GO" id="GO:0048731">
    <property type="term" value="P:system development"/>
    <property type="evidence" value="ECO:0007669"/>
    <property type="project" value="TreeGrafter"/>
</dbReference>
<accession>A0A9D5AEK8</accession>
<reference evidence="6 7" key="1">
    <citation type="journal article" date="2022" name="Nat. Genet.">
        <title>Improved pea reference genome and pan-genome highlight genomic features and evolutionary characteristics.</title>
        <authorList>
            <person name="Yang T."/>
            <person name="Liu R."/>
            <person name="Luo Y."/>
            <person name="Hu S."/>
            <person name="Wang D."/>
            <person name="Wang C."/>
            <person name="Pandey M.K."/>
            <person name="Ge S."/>
            <person name="Xu Q."/>
            <person name="Li N."/>
            <person name="Li G."/>
            <person name="Huang Y."/>
            <person name="Saxena R.K."/>
            <person name="Ji Y."/>
            <person name="Li M."/>
            <person name="Yan X."/>
            <person name="He Y."/>
            <person name="Liu Y."/>
            <person name="Wang X."/>
            <person name="Xiang C."/>
            <person name="Varshney R.K."/>
            <person name="Ding H."/>
            <person name="Gao S."/>
            <person name="Zong X."/>
        </authorList>
    </citation>
    <scope>NUCLEOTIDE SEQUENCE [LARGE SCALE GENOMIC DNA]</scope>
    <source>
        <strain evidence="6 7">cv. Zhongwan 6</strain>
    </source>
</reference>
<dbReference type="Gramene" id="Psat5g061520.1">
    <property type="protein sequence ID" value="Psat5g061520.1.cds"/>
    <property type="gene ID" value="Psat5g061520"/>
</dbReference>
<dbReference type="Pfam" id="PF02365">
    <property type="entry name" value="NAM"/>
    <property type="match status" value="1"/>
</dbReference>
<name>A0A9D5AEK8_PEA</name>
<dbReference type="PANTHER" id="PTHR31719:SF85">
    <property type="entry name" value="NAC DOMAIN-CONTAINING PROTEIN"/>
    <property type="match status" value="1"/>
</dbReference>
<dbReference type="GO" id="GO:0006355">
    <property type="term" value="P:regulation of DNA-templated transcription"/>
    <property type="evidence" value="ECO:0007669"/>
    <property type="project" value="InterPro"/>
</dbReference>
<gene>
    <name evidence="6" type="ORF">KIW84_051957</name>
</gene>
<keyword evidence="1" id="KW-0805">Transcription regulation</keyword>
<dbReference type="GO" id="GO:0003677">
    <property type="term" value="F:DNA binding"/>
    <property type="evidence" value="ECO:0007669"/>
    <property type="project" value="UniProtKB-KW"/>
</dbReference>
<protein>
    <recommendedName>
        <fullName evidence="5">NAC domain-containing protein</fullName>
    </recommendedName>
</protein>
<keyword evidence="7" id="KW-1185">Reference proteome</keyword>
<evidence type="ECO:0000256" key="1">
    <source>
        <dbReference type="ARBA" id="ARBA00023015"/>
    </source>
</evidence>
<evidence type="ECO:0000259" key="5">
    <source>
        <dbReference type="PROSITE" id="PS51005"/>
    </source>
</evidence>
<proteinExistence type="predicted"/>
<evidence type="ECO:0000313" key="6">
    <source>
        <dbReference type="EMBL" id="KAI5404991.1"/>
    </source>
</evidence>
<dbReference type="SUPFAM" id="SSF101941">
    <property type="entry name" value="NAC domain"/>
    <property type="match status" value="1"/>
</dbReference>
<dbReference type="InterPro" id="IPR036093">
    <property type="entry name" value="NAC_dom_sf"/>
</dbReference>
<evidence type="ECO:0000256" key="4">
    <source>
        <dbReference type="ARBA" id="ARBA00023242"/>
    </source>
</evidence>
<dbReference type="EMBL" id="JAMSHJ010000005">
    <property type="protein sequence ID" value="KAI5404991.1"/>
    <property type="molecule type" value="Genomic_DNA"/>
</dbReference>
<evidence type="ECO:0000256" key="2">
    <source>
        <dbReference type="ARBA" id="ARBA00023125"/>
    </source>
</evidence>
<dbReference type="InterPro" id="IPR003441">
    <property type="entry name" value="NAC-dom"/>
</dbReference>
<feature type="domain" description="NAC" evidence="5">
    <location>
        <begin position="7"/>
        <end position="150"/>
    </location>
</feature>
<comment type="caution">
    <text evidence="6">The sequence shown here is derived from an EMBL/GenBank/DDBJ whole genome shotgun (WGS) entry which is preliminary data.</text>
</comment>
<evidence type="ECO:0000256" key="3">
    <source>
        <dbReference type="ARBA" id="ARBA00023163"/>
    </source>
</evidence>
<dbReference type="PANTHER" id="PTHR31719">
    <property type="entry name" value="NAC TRANSCRIPTION FACTOR 56"/>
    <property type="match status" value="1"/>
</dbReference>
<sequence>MGDTVNLPPGFVFSPSDEELILHFLYSKASHLIPSHSNFIPHLDLSLLLPWELNGKAMCGGNDDDQYYFFTKLKKENRSTQNGFWKEIGVTEPIFSGTDKKVGMKKYLVFNIAEGAETSWVMQEYHISSSVLDNVGENWSEWVLCKVYEVEKNMYSEQGVSYCYSDDDRESSGTELSWQDQVFLSLDLDIDVEGITMNQY</sequence>
<evidence type="ECO:0000313" key="7">
    <source>
        <dbReference type="Proteomes" id="UP001058974"/>
    </source>
</evidence>
<keyword evidence="3" id="KW-0804">Transcription</keyword>
<keyword evidence="4" id="KW-0539">Nucleus</keyword>
<keyword evidence="2" id="KW-0238">DNA-binding</keyword>
<dbReference type="Proteomes" id="UP001058974">
    <property type="component" value="Chromosome 5"/>
</dbReference>
<organism evidence="6 7">
    <name type="scientific">Pisum sativum</name>
    <name type="common">Garden pea</name>
    <name type="synonym">Lathyrus oleraceus</name>
    <dbReference type="NCBI Taxonomy" id="3888"/>
    <lineage>
        <taxon>Eukaryota</taxon>
        <taxon>Viridiplantae</taxon>
        <taxon>Streptophyta</taxon>
        <taxon>Embryophyta</taxon>
        <taxon>Tracheophyta</taxon>
        <taxon>Spermatophyta</taxon>
        <taxon>Magnoliopsida</taxon>
        <taxon>eudicotyledons</taxon>
        <taxon>Gunneridae</taxon>
        <taxon>Pentapetalae</taxon>
        <taxon>rosids</taxon>
        <taxon>fabids</taxon>
        <taxon>Fabales</taxon>
        <taxon>Fabaceae</taxon>
        <taxon>Papilionoideae</taxon>
        <taxon>50 kb inversion clade</taxon>
        <taxon>NPAAA clade</taxon>
        <taxon>Hologalegina</taxon>
        <taxon>IRL clade</taxon>
        <taxon>Fabeae</taxon>
        <taxon>Lathyrus</taxon>
    </lineage>
</organism>
<dbReference type="Gene3D" id="2.170.150.80">
    <property type="entry name" value="NAC domain"/>
    <property type="match status" value="1"/>
</dbReference>